<evidence type="ECO:0000256" key="6">
    <source>
        <dbReference type="ARBA" id="ARBA00031195"/>
    </source>
</evidence>
<comment type="similarity">
    <text evidence="1">Belongs to the AB hydrolase superfamily. AB hydrolase 2 family.</text>
</comment>
<organism evidence="9 10">
    <name type="scientific">Pseudoloma neurophilia</name>
    <dbReference type="NCBI Taxonomy" id="146866"/>
    <lineage>
        <taxon>Eukaryota</taxon>
        <taxon>Fungi</taxon>
        <taxon>Fungi incertae sedis</taxon>
        <taxon>Microsporidia</taxon>
        <taxon>Pseudoloma</taxon>
    </lineage>
</organism>
<reference evidence="9 10" key="1">
    <citation type="submission" date="2015-07" db="EMBL/GenBank/DDBJ databases">
        <title>The genome of Pseudoloma neurophilia, a relevant intracellular parasite of the zebrafish.</title>
        <authorList>
            <person name="Ndikumana S."/>
            <person name="Pelin A."/>
            <person name="Sanders J."/>
            <person name="Corradi N."/>
        </authorList>
    </citation>
    <scope>NUCLEOTIDE SEQUENCE [LARGE SCALE GENOMIC DNA]</scope>
    <source>
        <strain evidence="9 10">MK1</strain>
    </source>
</reference>
<proteinExistence type="inferred from homology"/>
<accession>A0A0R0LS00</accession>
<evidence type="ECO:0000259" key="8">
    <source>
        <dbReference type="Pfam" id="PF02230"/>
    </source>
</evidence>
<evidence type="ECO:0000313" key="9">
    <source>
        <dbReference type="EMBL" id="KRH92040.1"/>
    </source>
</evidence>
<gene>
    <name evidence="9" type="ORF">M153_13480000801</name>
</gene>
<dbReference type="EMBL" id="LGUB01001273">
    <property type="protein sequence ID" value="KRH92040.1"/>
    <property type="molecule type" value="Genomic_DNA"/>
</dbReference>
<dbReference type="PANTHER" id="PTHR10655:SF17">
    <property type="entry name" value="LYSOPHOSPHOLIPASE-LIKE PROTEIN 1"/>
    <property type="match status" value="1"/>
</dbReference>
<keyword evidence="10" id="KW-1185">Reference proteome</keyword>
<sequence length="203" mass="23931">FLFGLNSRIDDNVDTFNHFFKNVPAKIILAEAPMQKLTIFKDLHIRAWYNITVDETYLSEDKKTMDISKDSILKYIKDNNIDTNQLILAGFSQGGALALYTGCMAPFKFKFVIGYCTYLPYNLLNNKPNKQNIILFNTKQDQIFPFYTICMLKRVFVALHFEIYHFVSDGIHRIYYDKLLYLIKCIENNSIFTYKLNEEIEMY</sequence>
<dbReference type="EC" id="3.1.2.22" evidence="2"/>
<comment type="function">
    <text evidence="5">Hydrolyzes fatty acids from S-acylated cysteine residues in proteins with a strong preference for palmitoylated G-alpha proteins over other acyl substrates. Mediates the deacylation of G-alpha proteins such as GPA1 in vivo, but has weak or no activity toward palmitoylated Ras proteins. Has weak lysophospholipase activity in vitro; however such activity may not exist in vivo.</text>
</comment>
<dbReference type="Gene3D" id="3.40.50.1820">
    <property type="entry name" value="alpha/beta hydrolase"/>
    <property type="match status" value="1"/>
</dbReference>
<comment type="catalytic activity">
    <reaction evidence="7">
        <text>S-hexadecanoyl-L-cysteinyl-[protein] + H2O = L-cysteinyl-[protein] + hexadecanoate + H(+)</text>
        <dbReference type="Rhea" id="RHEA:19233"/>
        <dbReference type="Rhea" id="RHEA-COMP:10131"/>
        <dbReference type="Rhea" id="RHEA-COMP:11032"/>
        <dbReference type="ChEBI" id="CHEBI:7896"/>
        <dbReference type="ChEBI" id="CHEBI:15377"/>
        <dbReference type="ChEBI" id="CHEBI:15378"/>
        <dbReference type="ChEBI" id="CHEBI:29950"/>
        <dbReference type="ChEBI" id="CHEBI:74151"/>
        <dbReference type="EC" id="3.1.2.22"/>
    </reaction>
</comment>
<evidence type="ECO:0000256" key="7">
    <source>
        <dbReference type="ARBA" id="ARBA00047337"/>
    </source>
</evidence>
<dbReference type="InterPro" id="IPR003140">
    <property type="entry name" value="PLipase/COase/thioEstase"/>
</dbReference>
<protein>
    <recommendedName>
        <fullName evidence="3">Acyl-protein thioesterase 1</fullName>
        <ecNumber evidence="2">3.1.2.22</ecNumber>
    </recommendedName>
    <alternativeName>
        <fullName evidence="6">Palmitoyl-protein hydrolase</fullName>
    </alternativeName>
</protein>
<comment type="caution">
    <text evidence="9">The sequence shown here is derived from an EMBL/GenBank/DDBJ whole genome shotgun (WGS) entry which is preliminary data.</text>
</comment>
<dbReference type="Proteomes" id="UP000051530">
    <property type="component" value="Unassembled WGS sequence"/>
</dbReference>
<feature type="domain" description="Phospholipase/carboxylesterase/thioesterase" evidence="8">
    <location>
        <begin position="2"/>
        <end position="187"/>
    </location>
</feature>
<evidence type="ECO:0000256" key="4">
    <source>
        <dbReference type="ARBA" id="ARBA00022801"/>
    </source>
</evidence>
<keyword evidence="4" id="KW-0378">Hydrolase</keyword>
<evidence type="ECO:0000256" key="1">
    <source>
        <dbReference type="ARBA" id="ARBA00006499"/>
    </source>
</evidence>
<dbReference type="GO" id="GO:0008474">
    <property type="term" value="F:palmitoyl-(protein) hydrolase activity"/>
    <property type="evidence" value="ECO:0007669"/>
    <property type="project" value="UniProtKB-EC"/>
</dbReference>
<dbReference type="PANTHER" id="PTHR10655">
    <property type="entry name" value="LYSOPHOSPHOLIPASE-RELATED"/>
    <property type="match status" value="1"/>
</dbReference>
<evidence type="ECO:0000256" key="2">
    <source>
        <dbReference type="ARBA" id="ARBA00012423"/>
    </source>
</evidence>
<dbReference type="AlphaFoldDB" id="A0A0R0LS00"/>
<dbReference type="VEuPathDB" id="MicrosporidiaDB:M153_13480000801"/>
<dbReference type="SUPFAM" id="SSF53474">
    <property type="entry name" value="alpha/beta-Hydrolases"/>
    <property type="match status" value="1"/>
</dbReference>
<feature type="non-terminal residue" evidence="9">
    <location>
        <position position="1"/>
    </location>
</feature>
<evidence type="ECO:0000256" key="5">
    <source>
        <dbReference type="ARBA" id="ARBA00029392"/>
    </source>
</evidence>
<dbReference type="InterPro" id="IPR050565">
    <property type="entry name" value="LYPA1-2/EST-like"/>
</dbReference>
<evidence type="ECO:0000313" key="10">
    <source>
        <dbReference type="Proteomes" id="UP000051530"/>
    </source>
</evidence>
<name>A0A0R0LS00_9MICR</name>
<dbReference type="InterPro" id="IPR029058">
    <property type="entry name" value="AB_hydrolase_fold"/>
</dbReference>
<dbReference type="Pfam" id="PF02230">
    <property type="entry name" value="Abhydrolase_2"/>
    <property type="match status" value="1"/>
</dbReference>
<dbReference type="OrthoDB" id="2190092at2759"/>
<evidence type="ECO:0000256" key="3">
    <source>
        <dbReference type="ARBA" id="ARBA00014923"/>
    </source>
</evidence>